<keyword evidence="6 8" id="KW-1133">Transmembrane helix</keyword>
<keyword evidence="5 8" id="KW-0812">Transmembrane</keyword>
<evidence type="ECO:0000256" key="1">
    <source>
        <dbReference type="ARBA" id="ARBA00004651"/>
    </source>
</evidence>
<feature type="transmembrane region" description="Helical" evidence="8">
    <location>
        <begin position="65"/>
        <end position="88"/>
    </location>
</feature>
<keyword evidence="3" id="KW-0813">Transport</keyword>
<evidence type="ECO:0000256" key="3">
    <source>
        <dbReference type="ARBA" id="ARBA00022448"/>
    </source>
</evidence>
<feature type="transmembrane region" description="Helical" evidence="8">
    <location>
        <begin position="153"/>
        <end position="178"/>
    </location>
</feature>
<dbReference type="GO" id="GO:0005886">
    <property type="term" value="C:plasma membrane"/>
    <property type="evidence" value="ECO:0007669"/>
    <property type="project" value="UniProtKB-SubCell"/>
</dbReference>
<feature type="transmembrane region" description="Helical" evidence="8">
    <location>
        <begin position="277"/>
        <end position="298"/>
    </location>
</feature>
<accession>A0A238XRK6</accession>
<dbReference type="EMBL" id="FZOB01000001">
    <property type="protein sequence ID" value="SNR61131.1"/>
    <property type="molecule type" value="Genomic_DNA"/>
</dbReference>
<evidence type="ECO:0000256" key="5">
    <source>
        <dbReference type="ARBA" id="ARBA00022692"/>
    </source>
</evidence>
<feature type="transmembrane region" description="Helical" evidence="8">
    <location>
        <begin position="244"/>
        <end position="270"/>
    </location>
</feature>
<keyword evidence="7 8" id="KW-0472">Membrane</keyword>
<organism evidence="9 10">
    <name type="scientific">Desulfurobacterium atlanticum</name>
    <dbReference type="NCBI Taxonomy" id="240169"/>
    <lineage>
        <taxon>Bacteria</taxon>
        <taxon>Pseudomonadati</taxon>
        <taxon>Aquificota</taxon>
        <taxon>Aquificia</taxon>
        <taxon>Desulfurobacteriales</taxon>
        <taxon>Desulfurobacteriaceae</taxon>
        <taxon>Desulfurobacterium</taxon>
    </lineage>
</organism>
<comment type="similarity">
    <text evidence="2">Belongs to the autoinducer-2 exporter (AI-2E) (TC 2.A.86) family.</text>
</comment>
<keyword evidence="4" id="KW-1003">Cell membrane</keyword>
<gene>
    <name evidence="9" type="ORF">SAMN06265340_101175</name>
</gene>
<reference evidence="10" key="1">
    <citation type="submission" date="2017-06" db="EMBL/GenBank/DDBJ databases">
        <authorList>
            <person name="Varghese N."/>
            <person name="Submissions S."/>
        </authorList>
    </citation>
    <scope>NUCLEOTIDE SEQUENCE [LARGE SCALE GENOMIC DNA]</scope>
    <source>
        <strain evidence="10">DSM 15668</strain>
    </source>
</reference>
<dbReference type="Proteomes" id="UP000198405">
    <property type="component" value="Unassembled WGS sequence"/>
</dbReference>
<dbReference type="PANTHER" id="PTHR21716">
    <property type="entry name" value="TRANSMEMBRANE PROTEIN"/>
    <property type="match status" value="1"/>
</dbReference>
<dbReference type="PANTHER" id="PTHR21716:SF53">
    <property type="entry name" value="PERMEASE PERM-RELATED"/>
    <property type="match status" value="1"/>
</dbReference>
<evidence type="ECO:0000256" key="7">
    <source>
        <dbReference type="ARBA" id="ARBA00023136"/>
    </source>
</evidence>
<evidence type="ECO:0000256" key="8">
    <source>
        <dbReference type="SAM" id="Phobius"/>
    </source>
</evidence>
<feature type="transmembrane region" description="Helical" evidence="8">
    <location>
        <begin position="35"/>
        <end position="53"/>
    </location>
</feature>
<keyword evidence="10" id="KW-1185">Reference proteome</keyword>
<evidence type="ECO:0000313" key="9">
    <source>
        <dbReference type="EMBL" id="SNR61131.1"/>
    </source>
</evidence>
<protein>
    <submittedName>
        <fullName evidence="9">Predicted PurR-regulated permease PerM</fullName>
    </submittedName>
</protein>
<dbReference type="GO" id="GO:0055085">
    <property type="term" value="P:transmembrane transport"/>
    <property type="evidence" value="ECO:0007669"/>
    <property type="project" value="TreeGrafter"/>
</dbReference>
<dbReference type="Pfam" id="PF01594">
    <property type="entry name" value="AI-2E_transport"/>
    <property type="match status" value="1"/>
</dbReference>
<dbReference type="OrthoDB" id="9793390at2"/>
<evidence type="ECO:0000256" key="2">
    <source>
        <dbReference type="ARBA" id="ARBA00009773"/>
    </source>
</evidence>
<feature type="transmembrane region" description="Helical" evidence="8">
    <location>
        <begin position="310"/>
        <end position="343"/>
    </location>
</feature>
<sequence>MDNSSFIDRYFPEIFIFSSVSLLVISLFVMNSVMFPFFAAAASAYITYPLFLFTLKVVKKTRVSALLIVFFLVLIIAGTILVILPVLIKQVESFIDYLPTLLNRIDFYLSKFLGKKLFAGKFNPESIKTILSTIYQNISIDSSLSFATFAQKIFSGVFSIASIIINLVIIPILTYYFFVDWKGIKDLYLKLAPKKHRKETENLLEKVNESLAGYIRGQLLMALFVGLFFAVTLTAIGIRYSFLIAFAAGVMNMIPYVGFYTGLIPSLLLAIFDNGDLFHIVGVIVIFLSEAAIENVIYPMVMSRTTGIKPLLIFFAIFFGATYGGFLGIVIGVPVVAMILPVFDSFMKKRETE</sequence>
<evidence type="ECO:0000256" key="6">
    <source>
        <dbReference type="ARBA" id="ARBA00022989"/>
    </source>
</evidence>
<name>A0A238XRK6_9BACT</name>
<proteinExistence type="inferred from homology"/>
<dbReference type="InterPro" id="IPR002549">
    <property type="entry name" value="AI-2E-like"/>
</dbReference>
<comment type="subcellular location">
    <subcellularLocation>
        <location evidence="1">Cell membrane</location>
        <topology evidence="1">Multi-pass membrane protein</topology>
    </subcellularLocation>
</comment>
<feature type="transmembrane region" description="Helical" evidence="8">
    <location>
        <begin position="219"/>
        <end position="238"/>
    </location>
</feature>
<evidence type="ECO:0000256" key="4">
    <source>
        <dbReference type="ARBA" id="ARBA00022475"/>
    </source>
</evidence>
<dbReference type="RefSeq" id="WP_089322207.1">
    <property type="nucleotide sequence ID" value="NZ_FZOB01000001.1"/>
</dbReference>
<feature type="transmembrane region" description="Helical" evidence="8">
    <location>
        <begin position="12"/>
        <end position="29"/>
    </location>
</feature>
<dbReference type="AlphaFoldDB" id="A0A238XRK6"/>
<evidence type="ECO:0000313" key="10">
    <source>
        <dbReference type="Proteomes" id="UP000198405"/>
    </source>
</evidence>